<dbReference type="STRING" id="1381753.V2X618"/>
<name>V2X618_MONRO</name>
<comment type="caution">
    <text evidence="1">The sequence shown here is derived from an EMBL/GenBank/DDBJ whole genome shotgun (WGS) entry which is preliminary data.</text>
</comment>
<protein>
    <recommendedName>
        <fullName evidence="3">Protein kinase domain-containing protein</fullName>
    </recommendedName>
</protein>
<evidence type="ECO:0000313" key="1">
    <source>
        <dbReference type="EMBL" id="ESK87910.1"/>
    </source>
</evidence>
<dbReference type="SUPFAM" id="SSF56112">
    <property type="entry name" value="Protein kinase-like (PK-like)"/>
    <property type="match status" value="1"/>
</dbReference>
<dbReference type="AlphaFoldDB" id="V2X618"/>
<keyword evidence="2" id="KW-1185">Reference proteome</keyword>
<sequence length="232" mass="27184">MMMALFWFSKWQRDAFIPPFPLVVEGLTFIRQMFELVFLHGRNVAHRDIRWGDVMMDRSLYPNGMNPLINFIFFDMVLPSEPKHLDRIDVHRGILWFINDGAPTILPEFHTIDEETGETVLALHDSFKADVLQLGILLHFVFGKSMKFLEPLFFSIVEDPDQRPSARECSAMFEKLIHNLSRGRLLGMRRGNYEEYSCLERVMDQIMRNIKGRADHLRLVVKAIVLNRGRSF</sequence>
<accession>V2X618</accession>
<dbReference type="KEGG" id="mrr:Moror_15239"/>
<organism evidence="1 2">
    <name type="scientific">Moniliophthora roreri (strain MCA 2997)</name>
    <name type="common">Cocoa frosty pod rot fungus</name>
    <name type="synonym">Crinipellis roreri</name>
    <dbReference type="NCBI Taxonomy" id="1381753"/>
    <lineage>
        <taxon>Eukaryota</taxon>
        <taxon>Fungi</taxon>
        <taxon>Dikarya</taxon>
        <taxon>Basidiomycota</taxon>
        <taxon>Agaricomycotina</taxon>
        <taxon>Agaricomycetes</taxon>
        <taxon>Agaricomycetidae</taxon>
        <taxon>Agaricales</taxon>
        <taxon>Marasmiineae</taxon>
        <taxon>Marasmiaceae</taxon>
        <taxon>Moniliophthora</taxon>
    </lineage>
</organism>
<dbReference type="EMBL" id="AWSO01000727">
    <property type="protein sequence ID" value="ESK87910.1"/>
    <property type="molecule type" value="Genomic_DNA"/>
</dbReference>
<dbReference type="InterPro" id="IPR011009">
    <property type="entry name" value="Kinase-like_dom_sf"/>
</dbReference>
<evidence type="ECO:0008006" key="3">
    <source>
        <dbReference type="Google" id="ProtNLM"/>
    </source>
</evidence>
<reference evidence="1 2" key="1">
    <citation type="journal article" date="2014" name="BMC Genomics">
        <title>Genome and secretome analysis of the hemibiotrophic fungal pathogen, Moniliophthora roreri, which causes frosty pod rot disease of cacao: mechanisms of the biotrophic and necrotrophic phases.</title>
        <authorList>
            <person name="Meinhardt L.W."/>
            <person name="Costa G.G.L."/>
            <person name="Thomazella D.P.T."/>
            <person name="Teixeira P.J.P.L."/>
            <person name="Carazzolle M.F."/>
            <person name="Schuster S.C."/>
            <person name="Carlson J.E."/>
            <person name="Guiltinan M.J."/>
            <person name="Mieczkowski P."/>
            <person name="Farmer A."/>
            <person name="Ramaraj T."/>
            <person name="Crozier J."/>
            <person name="Davis R.E."/>
            <person name="Shao J."/>
            <person name="Melnick R.L."/>
            <person name="Pereira G.A.G."/>
            <person name="Bailey B.A."/>
        </authorList>
    </citation>
    <scope>NUCLEOTIDE SEQUENCE [LARGE SCALE GENOMIC DNA]</scope>
    <source>
        <strain evidence="1 2">MCA 2997</strain>
    </source>
</reference>
<evidence type="ECO:0000313" key="2">
    <source>
        <dbReference type="Proteomes" id="UP000017559"/>
    </source>
</evidence>
<gene>
    <name evidence="1" type="ORF">Moror_15239</name>
</gene>
<proteinExistence type="predicted"/>
<dbReference type="OrthoDB" id="5987198at2759"/>
<dbReference type="Proteomes" id="UP000017559">
    <property type="component" value="Unassembled WGS sequence"/>
</dbReference>
<dbReference type="HOGENOM" id="CLU_1195145_0_0_1"/>